<dbReference type="AlphaFoldDB" id="A0A5B6WSQ6"/>
<keyword evidence="1" id="KW-0695">RNA-directed DNA polymerase</keyword>
<gene>
    <name evidence="1" type="ORF">EPI10_005978</name>
</gene>
<keyword evidence="1" id="KW-0548">Nucleotidyltransferase</keyword>
<dbReference type="EMBL" id="SMMG02000002">
    <property type="protein sequence ID" value="KAA3483842.1"/>
    <property type="molecule type" value="Genomic_DNA"/>
</dbReference>
<dbReference type="GO" id="GO:0003964">
    <property type="term" value="F:RNA-directed DNA polymerase activity"/>
    <property type="evidence" value="ECO:0007669"/>
    <property type="project" value="UniProtKB-KW"/>
</dbReference>
<dbReference type="Proteomes" id="UP000325315">
    <property type="component" value="Unassembled WGS sequence"/>
</dbReference>
<evidence type="ECO:0000313" key="1">
    <source>
        <dbReference type="EMBL" id="KAA3483842.1"/>
    </source>
</evidence>
<organism evidence="1 2">
    <name type="scientific">Gossypium australe</name>
    <dbReference type="NCBI Taxonomy" id="47621"/>
    <lineage>
        <taxon>Eukaryota</taxon>
        <taxon>Viridiplantae</taxon>
        <taxon>Streptophyta</taxon>
        <taxon>Embryophyta</taxon>
        <taxon>Tracheophyta</taxon>
        <taxon>Spermatophyta</taxon>
        <taxon>Magnoliopsida</taxon>
        <taxon>eudicotyledons</taxon>
        <taxon>Gunneridae</taxon>
        <taxon>Pentapetalae</taxon>
        <taxon>rosids</taxon>
        <taxon>malvids</taxon>
        <taxon>Malvales</taxon>
        <taxon>Malvaceae</taxon>
        <taxon>Malvoideae</taxon>
        <taxon>Gossypium</taxon>
    </lineage>
</organism>
<protein>
    <submittedName>
        <fullName evidence="1">RNA-directed DNA polymerase-like protein</fullName>
    </submittedName>
</protein>
<dbReference type="OrthoDB" id="415724at2759"/>
<comment type="caution">
    <text evidence="1">The sequence shown here is derived from an EMBL/GenBank/DDBJ whole genome shotgun (WGS) entry which is preliminary data.</text>
</comment>
<reference evidence="2" key="1">
    <citation type="journal article" date="2019" name="Plant Biotechnol. J.">
        <title>Genome sequencing of the Australian wild diploid species Gossypium australe highlights disease resistance and delayed gland morphogenesis.</title>
        <authorList>
            <person name="Cai Y."/>
            <person name="Cai X."/>
            <person name="Wang Q."/>
            <person name="Wang P."/>
            <person name="Zhang Y."/>
            <person name="Cai C."/>
            <person name="Xu Y."/>
            <person name="Wang K."/>
            <person name="Zhou Z."/>
            <person name="Wang C."/>
            <person name="Geng S."/>
            <person name="Li B."/>
            <person name="Dong Q."/>
            <person name="Hou Y."/>
            <person name="Wang H."/>
            <person name="Ai P."/>
            <person name="Liu Z."/>
            <person name="Yi F."/>
            <person name="Sun M."/>
            <person name="An G."/>
            <person name="Cheng J."/>
            <person name="Zhang Y."/>
            <person name="Shi Q."/>
            <person name="Xie Y."/>
            <person name="Shi X."/>
            <person name="Chang Y."/>
            <person name="Huang F."/>
            <person name="Chen Y."/>
            <person name="Hong S."/>
            <person name="Mi L."/>
            <person name="Sun Q."/>
            <person name="Zhang L."/>
            <person name="Zhou B."/>
            <person name="Peng R."/>
            <person name="Zhang X."/>
            <person name="Liu F."/>
        </authorList>
    </citation>
    <scope>NUCLEOTIDE SEQUENCE [LARGE SCALE GENOMIC DNA]</scope>
    <source>
        <strain evidence="2">cv. PA1801</strain>
    </source>
</reference>
<keyword evidence="2" id="KW-1185">Reference proteome</keyword>
<keyword evidence="1" id="KW-0808">Transferase</keyword>
<proteinExistence type="predicted"/>
<name>A0A5B6WSQ6_9ROSI</name>
<accession>A0A5B6WSQ6</accession>
<evidence type="ECO:0000313" key="2">
    <source>
        <dbReference type="Proteomes" id="UP000325315"/>
    </source>
</evidence>
<sequence length="64" mass="7466">MFTEAPMLIQLEANKEFVFYSDASLSGLGYVLMQEHRWLKLLKDYDVIIDYHLRKANVVADDLS</sequence>